<evidence type="ECO:0000256" key="7">
    <source>
        <dbReference type="ARBA" id="ARBA00023136"/>
    </source>
</evidence>
<feature type="transmembrane region" description="Helical" evidence="11">
    <location>
        <begin position="32"/>
        <end position="55"/>
    </location>
</feature>
<feature type="domain" description="Ion transport" evidence="12">
    <location>
        <begin position="35"/>
        <end position="460"/>
    </location>
</feature>
<evidence type="ECO:0000256" key="1">
    <source>
        <dbReference type="ARBA" id="ARBA00004141"/>
    </source>
</evidence>
<keyword evidence="9" id="KW-0106">Calcium</keyword>
<reference evidence="14 15" key="1">
    <citation type="journal article" date="2023" name="Commun. Biol.">
        <title>Genome analysis of Parmales, the sister group of diatoms, reveals the evolutionary specialization of diatoms from phago-mixotrophs to photoautotrophs.</title>
        <authorList>
            <person name="Ban H."/>
            <person name="Sato S."/>
            <person name="Yoshikawa S."/>
            <person name="Yamada K."/>
            <person name="Nakamura Y."/>
            <person name="Ichinomiya M."/>
            <person name="Sato N."/>
            <person name="Blanc-Mathieu R."/>
            <person name="Endo H."/>
            <person name="Kuwata A."/>
            <person name="Ogata H."/>
        </authorList>
    </citation>
    <scope>NUCLEOTIDE SEQUENCE [LARGE SCALE GENOMIC DNA]</scope>
</reference>
<feature type="compositionally biased region" description="Basic and acidic residues" evidence="10">
    <location>
        <begin position="1754"/>
        <end position="1776"/>
    </location>
</feature>
<dbReference type="Gene3D" id="1.10.287.70">
    <property type="match status" value="5"/>
</dbReference>
<evidence type="ECO:0000256" key="9">
    <source>
        <dbReference type="RuleBase" id="RU003808"/>
    </source>
</evidence>
<keyword evidence="2" id="KW-0813">Transport</keyword>
<name>A0ABQ6MG23_9STRA</name>
<evidence type="ECO:0000256" key="10">
    <source>
        <dbReference type="SAM" id="MobiDB-lite"/>
    </source>
</evidence>
<keyword evidence="3 11" id="KW-0812">Transmembrane</keyword>
<comment type="similarity">
    <text evidence="9">Belongs to the calcium channel alpha-1 subunit (TC 1.A.1.11) family.</text>
</comment>
<protein>
    <submittedName>
        <fullName evidence="14">Uncharacterized protein</fullName>
    </submittedName>
</protein>
<feature type="transmembrane region" description="Helical" evidence="11">
    <location>
        <begin position="620"/>
        <end position="645"/>
    </location>
</feature>
<keyword evidence="9" id="KW-0851">Voltage-gated channel</keyword>
<gene>
    <name evidence="14" type="ORF">TeGR_g8866</name>
</gene>
<evidence type="ECO:0000256" key="2">
    <source>
        <dbReference type="ARBA" id="ARBA00022448"/>
    </source>
</evidence>
<feature type="transmembrane region" description="Helical" evidence="11">
    <location>
        <begin position="1442"/>
        <end position="1465"/>
    </location>
</feature>
<dbReference type="InterPro" id="IPR002077">
    <property type="entry name" value="VDCCAlpha1"/>
</dbReference>
<evidence type="ECO:0000313" key="15">
    <source>
        <dbReference type="Proteomes" id="UP001165060"/>
    </source>
</evidence>
<feature type="transmembrane region" description="Helical" evidence="11">
    <location>
        <begin position="1351"/>
        <end position="1368"/>
    </location>
</feature>
<keyword evidence="9" id="KW-0109">Calcium transport</keyword>
<keyword evidence="5 11" id="KW-1133">Transmembrane helix</keyword>
<feature type="transmembrane region" description="Helical" evidence="11">
    <location>
        <begin position="718"/>
        <end position="744"/>
    </location>
</feature>
<feature type="transmembrane region" description="Helical" evidence="11">
    <location>
        <begin position="497"/>
        <end position="515"/>
    </location>
</feature>
<feature type="transmembrane region" description="Helical" evidence="11">
    <location>
        <begin position="90"/>
        <end position="110"/>
    </location>
</feature>
<feature type="domain" description="Ion transport" evidence="12">
    <location>
        <begin position="497"/>
        <end position="752"/>
    </location>
</feature>
<evidence type="ECO:0000259" key="12">
    <source>
        <dbReference type="Pfam" id="PF00520"/>
    </source>
</evidence>
<feature type="domain" description="Ion transport" evidence="12">
    <location>
        <begin position="1315"/>
        <end position="1598"/>
    </location>
</feature>
<dbReference type="PANTHER" id="PTHR10037">
    <property type="entry name" value="VOLTAGE-GATED CATION CHANNEL CALCIUM AND SODIUM"/>
    <property type="match status" value="1"/>
</dbReference>
<dbReference type="PRINTS" id="PR00167">
    <property type="entry name" value="CACHANNEL"/>
</dbReference>
<dbReference type="InterPro" id="IPR043203">
    <property type="entry name" value="VGCC_Ca_Na"/>
</dbReference>
<dbReference type="InterPro" id="IPR027359">
    <property type="entry name" value="Volt_channel_dom_sf"/>
</dbReference>
<dbReference type="Pfam" id="PF16905">
    <property type="entry name" value="GPHH"/>
    <property type="match status" value="1"/>
</dbReference>
<feature type="transmembrane region" description="Helical" evidence="11">
    <location>
        <begin position="1009"/>
        <end position="1031"/>
    </location>
</feature>
<feature type="domain" description="Ion transport" evidence="12">
    <location>
        <begin position="877"/>
        <end position="1266"/>
    </location>
</feature>
<comment type="subcellular location">
    <subcellularLocation>
        <location evidence="1 9">Membrane</location>
        <topology evidence="1 9">Multi-pass membrane protein</topology>
    </subcellularLocation>
</comment>
<feature type="non-terminal residue" evidence="14">
    <location>
        <position position="1"/>
    </location>
</feature>
<evidence type="ECO:0000256" key="4">
    <source>
        <dbReference type="ARBA" id="ARBA00022737"/>
    </source>
</evidence>
<evidence type="ECO:0000256" key="11">
    <source>
        <dbReference type="SAM" id="Phobius"/>
    </source>
</evidence>
<dbReference type="EMBL" id="BRYB01000214">
    <property type="protein sequence ID" value="GMI25399.1"/>
    <property type="molecule type" value="Genomic_DNA"/>
</dbReference>
<feature type="region of interest" description="Disordered" evidence="10">
    <location>
        <begin position="1754"/>
        <end position="1820"/>
    </location>
</feature>
<feature type="transmembrane region" description="Helical" evidence="11">
    <location>
        <begin position="1563"/>
        <end position="1589"/>
    </location>
</feature>
<accession>A0ABQ6MG23</accession>
<evidence type="ECO:0000256" key="3">
    <source>
        <dbReference type="ARBA" id="ARBA00022692"/>
    </source>
</evidence>
<feature type="transmembrane region" description="Helical" evidence="11">
    <location>
        <begin position="527"/>
        <end position="548"/>
    </location>
</feature>
<evidence type="ECO:0000256" key="8">
    <source>
        <dbReference type="ARBA" id="ARBA00023303"/>
    </source>
</evidence>
<feature type="transmembrane region" description="Helical" evidence="11">
    <location>
        <begin position="428"/>
        <end position="449"/>
    </location>
</feature>
<feature type="transmembrane region" description="Helical" evidence="11">
    <location>
        <begin position="122"/>
        <end position="145"/>
    </location>
</feature>
<dbReference type="Gene3D" id="1.20.120.350">
    <property type="entry name" value="Voltage-gated potassium channels. Chain C"/>
    <property type="match status" value="4"/>
</dbReference>
<keyword evidence="4" id="KW-0677">Repeat</keyword>
<feature type="transmembrane region" description="Helical" evidence="11">
    <location>
        <begin position="1235"/>
        <end position="1256"/>
    </location>
</feature>
<feature type="compositionally biased region" description="Basic and acidic residues" evidence="10">
    <location>
        <begin position="1784"/>
        <end position="1798"/>
    </location>
</feature>
<organism evidence="14 15">
    <name type="scientific">Tetraparma gracilis</name>
    <dbReference type="NCBI Taxonomy" id="2962635"/>
    <lineage>
        <taxon>Eukaryota</taxon>
        <taxon>Sar</taxon>
        <taxon>Stramenopiles</taxon>
        <taxon>Ochrophyta</taxon>
        <taxon>Bolidophyceae</taxon>
        <taxon>Parmales</taxon>
        <taxon>Triparmaceae</taxon>
        <taxon>Tetraparma</taxon>
    </lineage>
</organism>
<keyword evidence="6" id="KW-0406">Ion transport</keyword>
<sequence length="1820" mass="203911">PPPPPRSPTQFDKHALYIFSDKNPLRKALVGLMLHPMFDNFILLAIFLNSVLLAITDYSNVVMDPTDINYMQPDPSTSTLNSVQDTMSDLFSYIFLFECVVKIISMGFIMHKNSYMRESWNVLDFIIVITSILQFTGVPIRASAIRTLRVLRPLKSISALPGLQVIVKSLLASIPALSSVIVLIMFVFCIFGILGTQMFEGITHRRCRLTPFPVTLDYDDALHRGNMDDYKCIDHDNFDTFEDTLKGDDFNRESSPWHEPQACYWPVAEDAKVCTFETSHNYVISGAHECVNDNAYSAEELTGTGKHFTITEDMFTWCGSNYDHWGNSRFTGKNSTGAAIVVCLENGSPRDSIEQCEESGCESCREVTPAEFMQLPEFHADSTVNFGYTTFDTFPKAFITVFQVITQEGWTDIMYFCQDGIGYLPAQFFFGVLIVFGAFFVLNLLLAVLEENYATGKDEQQKEKDDAEEDDEEDGGESEEGPKGGMASMRTLADNDMFQNFVTGMIVVNTVVLAMEKYPVDMSTDSSLEIVNFILTLVFVIEMAVKLLGYGVKEYAGDTMNLFDGFIVIFSIIEMGIMPPEFIAEPKEGGVDLGGVSALRCFRVVRIFKLARKWVSMRVILHKIVLTAMEISNFSVLLFLFMYIYSLMGMQFFANRFKFDDGGYSIPVGGDDEYEWRLTDSERANFDDFHNSFITIFQVLSGENWNTVMYDGWRATSVFAVVYFVSLVVLGMFIVMTLFLAILLNNFNGDDDDEEEEEDDEMAKEALDTINKMKASGSAKVVPKVVPLLKGDTLVGSYETDGNGLSDTEKAATKMAAPKHETRMTLSLDHHDQVKAKGKKGKAKSEEGGKFVLEGNSLFVLSPTNPIRVAAWKTATHQHFDSVILVFIVISSLTLAIDDPLGDPEGPKAKFLANFDLVFTILFVIEMSLKIVTMGFVGQSGAYLRDGWNVLDFVVVVISCLTTFSKGNASLASLRSLRAFRAFRPLRMINRAPGLKLIVNALFASLPDVLNVSVVCALFFLIFSIVGVTLFKGQMRSCQGDHFNDVLAENRFLLNRTWSASTGVVVDGYLFDPWLWDADNIELVDQFAQDSSNFPEGVVTECHDNGPCCVVKGTVDHNSYFDGSVEGSGGDLFGSDAATLGSYMRVSPENWHKTKPKSVDVCECLGGTWDIVGCDEDDGRIGCLKQIFDNVGFSMLTFFEISSTEGWVDVMYAAQDSRGIGMQPERDYNRYMSMFFVLFMLVGCYLVMNLFVGVIIDHFNEMRKEAEGDLTYLTEEQQAWVKTQQIVTRMKAKKRIFKPGNIFGDWCHGIVMTKQFESFIMGAILCNTVLMMMTDFEASTGYKKALENGNFFFAMLFTVEMVMKLSAMKSLYFTDGWNRFDFAIVIGTLVGLVAAGLSDGGGGASSLTTAIRTFRIGRICRLVNGAESLNQLFNTLLLTLPGLVNIGMLLMLLFFIFSVMAVQLFGTVGFNGNYNVDANFRNFGTAFFTLLRFSTGENWNGYMHDLSNGPAEHDVCFDTDPLGDSCFNADYCGYADATVPQCNTAFEGSEVWMDVNGPGKGKVLTFCYFVCFQLMIAYVFLNLFIGIILEGFDTADETNKSIKTEDFEKFSEHWSEYDPQATYHMDIGQLKEFVQTLYEPWGFGDYVATEAEIKAKIAELDLKIVKGNKVHFKDVLMGLSKEAVKTEFLLTKMREHSIEADVIHRAKAPLFHKLARVTAVEGEIFKIGHHYAAEVIQKFMKLIVKKIKEAKTNGSYDKTKSKQKETEEKEAQERVISHRRSKVSFRDKNSVIEKKVKEPEEEGAPQEEEARLPGAVEEEV</sequence>
<dbReference type="Gene3D" id="1.10.238.10">
    <property type="entry name" value="EF-hand"/>
    <property type="match status" value="1"/>
</dbReference>
<keyword evidence="8" id="KW-0407">Ion channel</keyword>
<feature type="transmembrane region" description="Helical" evidence="11">
    <location>
        <begin position="880"/>
        <end position="897"/>
    </location>
</feature>
<proteinExistence type="inferred from homology"/>
<evidence type="ECO:0000313" key="14">
    <source>
        <dbReference type="EMBL" id="GMI25399.1"/>
    </source>
</evidence>
<dbReference type="PANTHER" id="PTHR10037:SF62">
    <property type="entry name" value="SODIUM CHANNEL PROTEIN 60E"/>
    <property type="match status" value="1"/>
</dbReference>
<feature type="compositionally biased region" description="Acidic residues" evidence="10">
    <location>
        <begin position="466"/>
        <end position="479"/>
    </location>
</feature>
<evidence type="ECO:0000256" key="5">
    <source>
        <dbReference type="ARBA" id="ARBA00022989"/>
    </source>
</evidence>
<feature type="transmembrane region" description="Helical" evidence="11">
    <location>
        <begin position="165"/>
        <end position="196"/>
    </location>
</feature>
<evidence type="ECO:0000256" key="6">
    <source>
        <dbReference type="ARBA" id="ARBA00023065"/>
    </source>
</evidence>
<keyword evidence="15" id="KW-1185">Reference proteome</keyword>
<feature type="region of interest" description="Disordered" evidence="10">
    <location>
        <begin position="457"/>
        <end position="486"/>
    </location>
</feature>
<keyword evidence="9" id="KW-0107">Calcium channel</keyword>
<dbReference type="InterPro" id="IPR031649">
    <property type="entry name" value="GPHH_dom"/>
</dbReference>
<evidence type="ECO:0000259" key="13">
    <source>
        <dbReference type="Pfam" id="PF16905"/>
    </source>
</evidence>
<dbReference type="InterPro" id="IPR005821">
    <property type="entry name" value="Ion_trans_dom"/>
</dbReference>
<dbReference type="SUPFAM" id="SSF81324">
    <property type="entry name" value="Voltage-gated potassium channels"/>
    <property type="match status" value="4"/>
</dbReference>
<dbReference type="Proteomes" id="UP001165060">
    <property type="component" value="Unassembled WGS sequence"/>
</dbReference>
<feature type="transmembrane region" description="Helical" evidence="11">
    <location>
        <begin position="950"/>
        <end position="967"/>
    </location>
</feature>
<feature type="transmembrane region" description="Helical" evidence="11">
    <location>
        <begin position="1380"/>
        <end position="1398"/>
    </location>
</feature>
<dbReference type="Pfam" id="PF00520">
    <property type="entry name" value="Ion_trans"/>
    <property type="match status" value="4"/>
</dbReference>
<keyword evidence="7 11" id="KW-0472">Membrane</keyword>
<feature type="domain" description="Voltage-dependent L-type calcium channel IQ-associated" evidence="13">
    <location>
        <begin position="1610"/>
        <end position="1660"/>
    </location>
</feature>
<comment type="caution">
    <text evidence="14">The sequence shown here is derived from an EMBL/GenBank/DDBJ whole genome shotgun (WGS) entry which is preliminary data.</text>
</comment>
<feature type="transmembrane region" description="Helical" evidence="11">
    <location>
        <begin position="917"/>
        <end position="938"/>
    </location>
</feature>